<name>A0AAV4EU01_9GAST</name>
<accession>A0AAV4EU01</accession>
<evidence type="ECO:0000313" key="2">
    <source>
        <dbReference type="Proteomes" id="UP000762676"/>
    </source>
</evidence>
<reference evidence="1 2" key="1">
    <citation type="journal article" date="2021" name="Elife">
        <title>Chloroplast acquisition without the gene transfer in kleptoplastic sea slugs, Plakobranchus ocellatus.</title>
        <authorList>
            <person name="Maeda T."/>
            <person name="Takahashi S."/>
            <person name="Yoshida T."/>
            <person name="Shimamura S."/>
            <person name="Takaki Y."/>
            <person name="Nagai Y."/>
            <person name="Toyoda A."/>
            <person name="Suzuki Y."/>
            <person name="Arimoto A."/>
            <person name="Ishii H."/>
            <person name="Satoh N."/>
            <person name="Nishiyama T."/>
            <person name="Hasebe M."/>
            <person name="Maruyama T."/>
            <person name="Minagawa J."/>
            <person name="Obokata J."/>
            <person name="Shigenobu S."/>
        </authorList>
    </citation>
    <scope>NUCLEOTIDE SEQUENCE [LARGE SCALE GENOMIC DNA]</scope>
</reference>
<dbReference type="AlphaFoldDB" id="A0AAV4EU01"/>
<comment type="caution">
    <text evidence="1">The sequence shown here is derived from an EMBL/GenBank/DDBJ whole genome shotgun (WGS) entry which is preliminary data.</text>
</comment>
<protein>
    <submittedName>
        <fullName evidence="1">Retinitis pigmentosa 1-like 1 protein</fullName>
    </submittedName>
</protein>
<evidence type="ECO:0000313" key="1">
    <source>
        <dbReference type="EMBL" id="GFR64001.1"/>
    </source>
</evidence>
<gene>
    <name evidence="1" type="ORF">ElyMa_000168800</name>
</gene>
<organism evidence="1 2">
    <name type="scientific">Elysia marginata</name>
    <dbReference type="NCBI Taxonomy" id="1093978"/>
    <lineage>
        <taxon>Eukaryota</taxon>
        <taxon>Metazoa</taxon>
        <taxon>Spiralia</taxon>
        <taxon>Lophotrochozoa</taxon>
        <taxon>Mollusca</taxon>
        <taxon>Gastropoda</taxon>
        <taxon>Heterobranchia</taxon>
        <taxon>Euthyneura</taxon>
        <taxon>Panpulmonata</taxon>
        <taxon>Sacoglossa</taxon>
        <taxon>Placobranchoidea</taxon>
        <taxon>Plakobranchidae</taxon>
        <taxon>Elysia</taxon>
    </lineage>
</organism>
<proteinExistence type="predicted"/>
<feature type="non-terminal residue" evidence="1">
    <location>
        <position position="1"/>
    </location>
</feature>
<dbReference type="EMBL" id="BMAT01000325">
    <property type="protein sequence ID" value="GFR64001.1"/>
    <property type="molecule type" value="Genomic_DNA"/>
</dbReference>
<keyword evidence="2" id="KW-1185">Reference proteome</keyword>
<dbReference type="Proteomes" id="UP000762676">
    <property type="component" value="Unassembled WGS sequence"/>
</dbReference>
<sequence>APFCLMALLAPPTQNDVILRMVTMLANIFTTMREKSLGPETLPSGFTSESTESMYLTLNDTERLPTLRSKVFRLTHNDNEDVTYQASKLYKYISEPSA</sequence>